<keyword evidence="1" id="KW-1133">Transmembrane helix</keyword>
<feature type="transmembrane region" description="Helical" evidence="1">
    <location>
        <begin position="6"/>
        <end position="24"/>
    </location>
</feature>
<gene>
    <name evidence="2" type="ORF">EVA_21431</name>
</gene>
<feature type="non-terminal residue" evidence="2">
    <location>
        <position position="1"/>
    </location>
</feature>
<dbReference type="AlphaFoldDB" id="J9FLF7"/>
<protein>
    <submittedName>
        <fullName evidence="2">Transposase, IS4 family</fullName>
    </submittedName>
</protein>
<organism evidence="2">
    <name type="scientific">gut metagenome</name>
    <dbReference type="NCBI Taxonomy" id="749906"/>
    <lineage>
        <taxon>unclassified sequences</taxon>
        <taxon>metagenomes</taxon>
        <taxon>organismal metagenomes</taxon>
    </lineage>
</organism>
<dbReference type="EMBL" id="AMCI01008830">
    <property type="protein sequence ID" value="EJW90462.1"/>
    <property type="molecule type" value="Genomic_DNA"/>
</dbReference>
<accession>J9FLF7</accession>
<evidence type="ECO:0000313" key="2">
    <source>
        <dbReference type="EMBL" id="EJW90462.1"/>
    </source>
</evidence>
<keyword evidence="1" id="KW-0812">Transmembrane</keyword>
<comment type="caution">
    <text evidence="2">The sequence shown here is derived from an EMBL/GenBank/DDBJ whole genome shotgun (WGS) entry which is preliminary data.</text>
</comment>
<keyword evidence="1" id="KW-0472">Membrane</keyword>
<name>J9FLF7_9ZZZZ</name>
<evidence type="ECO:0000256" key="1">
    <source>
        <dbReference type="SAM" id="Phobius"/>
    </source>
</evidence>
<proteinExistence type="predicted"/>
<sequence length="77" mass="9038">NAIQIQTWVVLIANLLCTVIARMIKRHVSFSQIVTMLRLTLMYYTDFISFMENPEKDEQIIIAERMFSPPDEPSLFD</sequence>
<reference evidence="2" key="1">
    <citation type="journal article" date="2012" name="PLoS ONE">
        <title>Gene sets for utilization of primary and secondary nutrition supplies in the distal gut of endangered iberian lynx.</title>
        <authorList>
            <person name="Alcaide M."/>
            <person name="Messina E."/>
            <person name="Richter M."/>
            <person name="Bargiela R."/>
            <person name="Peplies J."/>
            <person name="Huws S.A."/>
            <person name="Newbold C.J."/>
            <person name="Golyshin P.N."/>
            <person name="Simon M.A."/>
            <person name="Lopez G."/>
            <person name="Yakimov M.M."/>
            <person name="Ferrer M."/>
        </authorList>
    </citation>
    <scope>NUCLEOTIDE SEQUENCE</scope>
</reference>